<dbReference type="PRINTS" id="PR00081">
    <property type="entry name" value="GDHRDH"/>
</dbReference>
<dbReference type="PROSITE" id="PS00061">
    <property type="entry name" value="ADH_SHORT"/>
    <property type="match status" value="1"/>
</dbReference>
<comment type="caution">
    <text evidence="5">The sequence shown here is derived from an EMBL/GenBank/DDBJ whole genome shotgun (WGS) entry which is preliminary data.</text>
</comment>
<dbReference type="Pfam" id="PF13561">
    <property type="entry name" value="adh_short_C2"/>
    <property type="match status" value="1"/>
</dbReference>
<dbReference type="InterPro" id="IPR036291">
    <property type="entry name" value="NAD(P)-bd_dom_sf"/>
</dbReference>
<dbReference type="InterPro" id="IPR020904">
    <property type="entry name" value="Sc_DH/Rdtase_CS"/>
</dbReference>
<comment type="similarity">
    <text evidence="1">Belongs to the short-chain dehydrogenases/reductases (SDR) family.</text>
</comment>
<dbReference type="PANTHER" id="PTHR43639:SF1">
    <property type="entry name" value="SHORT-CHAIN DEHYDROGENASE_REDUCTASE FAMILY PROTEIN"/>
    <property type="match status" value="1"/>
</dbReference>
<dbReference type="Gene3D" id="3.40.50.720">
    <property type="entry name" value="NAD(P)-binding Rossmann-like Domain"/>
    <property type="match status" value="1"/>
</dbReference>
<accession>A0ABR3Y3L0</accession>
<evidence type="ECO:0000259" key="4">
    <source>
        <dbReference type="SMART" id="SM00822"/>
    </source>
</evidence>
<dbReference type="SUPFAM" id="SSF51735">
    <property type="entry name" value="NAD(P)-binding Rossmann-fold domains"/>
    <property type="match status" value="1"/>
</dbReference>
<gene>
    <name evidence="5" type="ORF">Plec18167_003016</name>
</gene>
<reference evidence="5 6" key="1">
    <citation type="journal article" date="2024" name="IMA Fungus">
        <title>IMA Genome - F19 : A genome assembly and annotation guide to empower mycologists, including annotated draft genome sequences of Ceratocystis pirilliformis, Diaporthe australafricana, Fusarium ophioides, Paecilomyces lecythidis, and Sporothrix stenoceras.</title>
        <authorList>
            <person name="Aylward J."/>
            <person name="Wilson A.M."/>
            <person name="Visagie C.M."/>
            <person name="Spraker J."/>
            <person name="Barnes I."/>
            <person name="Buitendag C."/>
            <person name="Ceriani C."/>
            <person name="Del Mar Angel L."/>
            <person name="du Plessis D."/>
            <person name="Fuchs T."/>
            <person name="Gasser K."/>
            <person name="Kramer D."/>
            <person name="Li W."/>
            <person name="Munsamy K."/>
            <person name="Piso A."/>
            <person name="Price J.L."/>
            <person name="Sonnekus B."/>
            <person name="Thomas C."/>
            <person name="van der Nest A."/>
            <person name="van Dijk A."/>
            <person name="van Heerden A."/>
            <person name="van Vuuren N."/>
            <person name="Yilmaz N."/>
            <person name="Duong T.A."/>
            <person name="van der Merwe N.A."/>
            <person name="Wingfield M.J."/>
            <person name="Wingfield B.D."/>
        </authorList>
    </citation>
    <scope>NUCLEOTIDE SEQUENCE [LARGE SCALE GENOMIC DNA]</scope>
    <source>
        <strain evidence="5 6">CMW 18167</strain>
    </source>
</reference>
<organism evidence="5 6">
    <name type="scientific">Paecilomyces lecythidis</name>
    <dbReference type="NCBI Taxonomy" id="3004212"/>
    <lineage>
        <taxon>Eukaryota</taxon>
        <taxon>Fungi</taxon>
        <taxon>Dikarya</taxon>
        <taxon>Ascomycota</taxon>
        <taxon>Pezizomycotina</taxon>
        <taxon>Eurotiomycetes</taxon>
        <taxon>Eurotiomycetidae</taxon>
        <taxon>Eurotiales</taxon>
        <taxon>Thermoascaceae</taxon>
        <taxon>Paecilomyces</taxon>
    </lineage>
</organism>
<keyword evidence="6" id="KW-1185">Reference proteome</keyword>
<keyword evidence="3" id="KW-0560">Oxidoreductase</keyword>
<evidence type="ECO:0000256" key="2">
    <source>
        <dbReference type="ARBA" id="ARBA00022857"/>
    </source>
</evidence>
<feature type="domain" description="Ketoreductase" evidence="4">
    <location>
        <begin position="15"/>
        <end position="204"/>
    </location>
</feature>
<dbReference type="InterPro" id="IPR057326">
    <property type="entry name" value="KR_dom"/>
</dbReference>
<evidence type="ECO:0000256" key="3">
    <source>
        <dbReference type="ARBA" id="ARBA00023002"/>
    </source>
</evidence>
<keyword evidence="2" id="KW-0521">NADP</keyword>
<dbReference type="PRINTS" id="PR00080">
    <property type="entry name" value="SDRFAMILY"/>
</dbReference>
<dbReference type="InterPro" id="IPR002347">
    <property type="entry name" value="SDR_fam"/>
</dbReference>
<evidence type="ECO:0000256" key="1">
    <source>
        <dbReference type="ARBA" id="ARBA00006484"/>
    </source>
</evidence>
<protein>
    <recommendedName>
        <fullName evidence="4">Ketoreductase domain-containing protein</fullName>
    </recommendedName>
</protein>
<name>A0ABR3Y3L0_9EURO</name>
<dbReference type="PANTHER" id="PTHR43639">
    <property type="entry name" value="OXIDOREDUCTASE, SHORT-CHAIN DEHYDROGENASE/REDUCTASE FAMILY (AFU_ORTHOLOGUE AFUA_5G02870)"/>
    <property type="match status" value="1"/>
</dbReference>
<proteinExistence type="inferred from homology"/>
<evidence type="ECO:0000313" key="5">
    <source>
        <dbReference type="EMBL" id="KAL1882599.1"/>
    </source>
</evidence>
<sequence length="262" mass="27371">MATPSPSTPLTLSGKTAIVTGASRGIGEGIALDFAARGAKVVLTYSSSKSDSAVSTTINKIKSLNNGSDAISVRTDLRHPSAPGEIVSATLSAFGPHIDILVNNAGCELAKPITEMTAEDFSYVYDLNVRAPLLLSGAVVPHLRAPGRIINISSVGARSGFKNFSAYCSSKAALEGLTRVLAAELGEKGGHTVNAVNPGPVQTVLLEGIPRSLVEWQKDATPVEHRLGTIDDVVQIVAFLAEERSRWVSGQCISASGGFSMW</sequence>
<dbReference type="EMBL" id="JAVDPF010000006">
    <property type="protein sequence ID" value="KAL1882599.1"/>
    <property type="molecule type" value="Genomic_DNA"/>
</dbReference>
<dbReference type="Proteomes" id="UP001583193">
    <property type="component" value="Unassembled WGS sequence"/>
</dbReference>
<dbReference type="SMART" id="SM00822">
    <property type="entry name" value="PKS_KR"/>
    <property type="match status" value="1"/>
</dbReference>
<evidence type="ECO:0000313" key="6">
    <source>
        <dbReference type="Proteomes" id="UP001583193"/>
    </source>
</evidence>